<evidence type="ECO:0000256" key="6">
    <source>
        <dbReference type="ARBA" id="ARBA00023235"/>
    </source>
</evidence>
<evidence type="ECO:0000256" key="4">
    <source>
        <dbReference type="ARBA" id="ARBA00023029"/>
    </source>
</evidence>
<keyword evidence="4" id="KW-0799">Topoisomerase</keyword>
<protein>
    <recommendedName>
        <fullName evidence="3">DNA topoisomerase</fullName>
        <ecNumber evidence="3">5.6.2.1</ecNumber>
    </recommendedName>
</protein>
<name>A0ABR8NKS1_9MICO</name>
<evidence type="ECO:0000256" key="5">
    <source>
        <dbReference type="ARBA" id="ARBA00023125"/>
    </source>
</evidence>
<feature type="domain" description="DNA topoisomerase IB N-terminal" evidence="8">
    <location>
        <begin position="23"/>
        <end position="70"/>
    </location>
</feature>
<evidence type="ECO:0000313" key="9">
    <source>
        <dbReference type="EMBL" id="MBD3941270.1"/>
    </source>
</evidence>
<keyword evidence="5" id="KW-0238">DNA-binding</keyword>
<dbReference type="InterPro" id="IPR049331">
    <property type="entry name" value="Top1B_N_bact"/>
</dbReference>
<dbReference type="Gene3D" id="3.90.15.10">
    <property type="entry name" value="Topoisomerase I, Chain A, domain 3"/>
    <property type="match status" value="1"/>
</dbReference>
<dbReference type="InterPro" id="IPR014711">
    <property type="entry name" value="TopoI_cat_a-hlx-sub_euk"/>
</dbReference>
<comment type="similarity">
    <text evidence="2">Belongs to the type IB topoisomerase family.</text>
</comment>
<dbReference type="Proteomes" id="UP000598426">
    <property type="component" value="Unassembled WGS sequence"/>
</dbReference>
<dbReference type="RefSeq" id="WP_191170899.1">
    <property type="nucleotide sequence ID" value="NZ_JACXZS010000003.1"/>
</dbReference>
<dbReference type="Gene3D" id="3.30.66.10">
    <property type="entry name" value="DNA topoisomerase I domain"/>
    <property type="match status" value="1"/>
</dbReference>
<sequence>MPKLTRVRPYHDPGFRRLRAGSGFRYVDAKGRTPGDRHLDRIRALVIPPAWHDVWISARPDGHIQAVGVDDAGRTQYLYHPAWTAGRDRGKFARSLALAEALPRARARVTTSLRRSALDRERVLAVAFRLLDEAAPRIGSERYLAAHGSRGLTTLQRRDAAVEASLVSLAFPGKSGKRQLLEVDDADLAAVVELLAAGRPRSPLLAWDRAGRRVALTPAEVNAYVRSLTGARFTAKDFRTLRGTILAADALARIGTVDTKSDLKRAEVLAVRATAEALGNTPAVARGSYIDPRVFARYRDGHLLDLSITPESAIRALLRPGRTAGGTPGR</sequence>
<dbReference type="PROSITE" id="PS52038">
    <property type="entry name" value="TOPO_IB_2"/>
    <property type="match status" value="1"/>
</dbReference>
<dbReference type="InterPro" id="IPR001631">
    <property type="entry name" value="TopoI"/>
</dbReference>
<evidence type="ECO:0000259" key="8">
    <source>
        <dbReference type="Pfam" id="PF21338"/>
    </source>
</evidence>
<comment type="catalytic activity">
    <reaction evidence="1">
        <text>ATP-independent breakage of single-stranded DNA, followed by passage and rejoining.</text>
        <dbReference type="EC" id="5.6.2.1"/>
    </reaction>
</comment>
<dbReference type="EC" id="5.6.2.1" evidence="3"/>
<proteinExistence type="inferred from homology"/>
<organism evidence="9 10">
    <name type="scientific">Microbacterium helvum</name>
    <dbReference type="NCBI Taxonomy" id="2773713"/>
    <lineage>
        <taxon>Bacteria</taxon>
        <taxon>Bacillati</taxon>
        <taxon>Actinomycetota</taxon>
        <taxon>Actinomycetes</taxon>
        <taxon>Micrococcales</taxon>
        <taxon>Microbacteriaceae</taxon>
        <taxon>Microbacterium</taxon>
    </lineage>
</organism>
<feature type="domain" description="DNA topoisomerase I catalytic core eukaryotic-type" evidence="7">
    <location>
        <begin position="86"/>
        <end position="286"/>
    </location>
</feature>
<dbReference type="EMBL" id="JACXZS010000003">
    <property type="protein sequence ID" value="MBD3941270.1"/>
    <property type="molecule type" value="Genomic_DNA"/>
</dbReference>
<keyword evidence="10" id="KW-1185">Reference proteome</keyword>
<evidence type="ECO:0000313" key="10">
    <source>
        <dbReference type="Proteomes" id="UP000598426"/>
    </source>
</evidence>
<evidence type="ECO:0000256" key="3">
    <source>
        <dbReference type="ARBA" id="ARBA00012891"/>
    </source>
</evidence>
<dbReference type="Pfam" id="PF01028">
    <property type="entry name" value="Topoisom_I"/>
    <property type="match status" value="1"/>
</dbReference>
<dbReference type="Pfam" id="PF21338">
    <property type="entry name" value="Top1B_N_bact"/>
    <property type="match status" value="1"/>
</dbReference>
<gene>
    <name evidence="9" type="ORF">IF188_06100</name>
</gene>
<dbReference type="SUPFAM" id="SSF55869">
    <property type="entry name" value="DNA topoisomerase I domain"/>
    <property type="match status" value="1"/>
</dbReference>
<evidence type="ECO:0000256" key="2">
    <source>
        <dbReference type="ARBA" id="ARBA00006645"/>
    </source>
</evidence>
<evidence type="ECO:0000256" key="1">
    <source>
        <dbReference type="ARBA" id="ARBA00000213"/>
    </source>
</evidence>
<accession>A0ABR8NKS1</accession>
<dbReference type="InterPro" id="IPR035447">
    <property type="entry name" value="DNA_topo_I_N_sf"/>
</dbReference>
<dbReference type="Gene3D" id="1.10.132.120">
    <property type="match status" value="1"/>
</dbReference>
<keyword evidence="6" id="KW-0413">Isomerase</keyword>
<comment type="caution">
    <text evidence="9">The sequence shown here is derived from an EMBL/GenBank/DDBJ whole genome shotgun (WGS) entry which is preliminary data.</text>
</comment>
<evidence type="ECO:0000259" key="7">
    <source>
        <dbReference type="Pfam" id="PF01028"/>
    </source>
</evidence>
<reference evidence="9 10" key="1">
    <citation type="submission" date="2020-09" db="EMBL/GenBank/DDBJ databases">
        <title>Isolation and identification of active actinomycetes.</title>
        <authorList>
            <person name="Li X."/>
        </authorList>
    </citation>
    <scope>NUCLEOTIDE SEQUENCE [LARGE SCALE GENOMIC DNA]</scope>
    <source>
        <strain evidence="9 10">NEAU-LLC</strain>
    </source>
</reference>
<dbReference type="SUPFAM" id="SSF56349">
    <property type="entry name" value="DNA breaking-rejoining enzymes"/>
    <property type="match status" value="1"/>
</dbReference>
<dbReference type="InterPro" id="IPR011010">
    <property type="entry name" value="DNA_brk_join_enz"/>
</dbReference>
<dbReference type="PRINTS" id="PR00416">
    <property type="entry name" value="EUTPISMRASEI"/>
</dbReference>
<dbReference type="InterPro" id="IPR013500">
    <property type="entry name" value="TopoI_cat_euk"/>
</dbReference>